<reference evidence="5" key="2">
    <citation type="submission" date="2018-02" db="UniProtKB">
        <authorList>
            <consortium name="EnsemblPlants"/>
        </authorList>
    </citation>
    <scope>IDENTIFICATION</scope>
    <source>
        <strain evidence="5">Williams 82</strain>
    </source>
</reference>
<evidence type="ECO:0000313" key="6">
    <source>
        <dbReference type="Proteomes" id="UP000008827"/>
    </source>
</evidence>
<dbReference type="FunCoup" id="I1LKY1">
    <property type="interactions" value="1"/>
</dbReference>
<dbReference type="PANTHER" id="PTHR33142">
    <property type="entry name" value="CYCLIN-DEPENDENT PROTEIN KINASE INHIBITOR SMR13"/>
    <property type="match status" value="1"/>
</dbReference>
<feature type="compositionally biased region" description="Polar residues" evidence="3">
    <location>
        <begin position="1"/>
        <end position="12"/>
    </location>
</feature>
<name>I1LKY1_SOYBN</name>
<dbReference type="GO" id="GO:0032875">
    <property type="term" value="P:regulation of DNA endoreduplication"/>
    <property type="evidence" value="ECO:0007669"/>
    <property type="project" value="InterPro"/>
</dbReference>
<dbReference type="EMBL" id="CM000844">
    <property type="protein sequence ID" value="KRH30544.1"/>
    <property type="molecule type" value="Genomic_DNA"/>
</dbReference>
<sequence length="124" mass="14040">MSTTTKGSTTEQPIPPQVEEESSVCKQEEEGEDAKIRVVIAQEGIEEFEECKTPTGSGYKIPIVKKCPLAPRKKRIKRAMPPFSSRVKRSSSSGLSYLVRHEEVESFFQSMFELTRVNKRCRSV</sequence>
<keyword evidence="1" id="KW-0649">Protein kinase inhibitor</keyword>
<dbReference type="Proteomes" id="UP000008827">
    <property type="component" value="Chromosome 11"/>
</dbReference>
<feature type="region of interest" description="Disordered" evidence="3">
    <location>
        <begin position="1"/>
        <end position="31"/>
    </location>
</feature>
<dbReference type="OrthoDB" id="662905at2759"/>
<dbReference type="OMA" id="QEECKTP"/>
<evidence type="ECO:0000256" key="3">
    <source>
        <dbReference type="SAM" id="MobiDB-lite"/>
    </source>
</evidence>
<dbReference type="GO" id="GO:0004860">
    <property type="term" value="F:protein kinase inhibitor activity"/>
    <property type="evidence" value="ECO:0007669"/>
    <property type="project" value="UniProtKB-KW"/>
</dbReference>
<dbReference type="eggNOG" id="ENOG502SVDJ">
    <property type="taxonomic scope" value="Eukaryota"/>
</dbReference>
<keyword evidence="6" id="KW-1185">Reference proteome</keyword>
<dbReference type="InterPro" id="IPR040389">
    <property type="entry name" value="SMR"/>
</dbReference>
<dbReference type="PANTHER" id="PTHR33142:SF105">
    <property type="match status" value="1"/>
</dbReference>
<reference evidence="4 5" key="1">
    <citation type="journal article" date="2010" name="Nature">
        <title>Genome sequence of the palaeopolyploid soybean.</title>
        <authorList>
            <person name="Schmutz J."/>
            <person name="Cannon S.B."/>
            <person name="Schlueter J."/>
            <person name="Ma J."/>
            <person name="Mitros T."/>
            <person name="Nelson W."/>
            <person name="Hyten D.L."/>
            <person name="Song Q."/>
            <person name="Thelen J.J."/>
            <person name="Cheng J."/>
            <person name="Xu D."/>
            <person name="Hellsten U."/>
            <person name="May G.D."/>
            <person name="Yu Y."/>
            <person name="Sakurai T."/>
            <person name="Umezawa T."/>
            <person name="Bhattacharyya M.K."/>
            <person name="Sandhu D."/>
            <person name="Valliyodan B."/>
            <person name="Lindquist E."/>
            <person name="Peto M."/>
            <person name="Grant D."/>
            <person name="Shu S."/>
            <person name="Goodstein D."/>
            <person name="Barry K."/>
            <person name="Futrell-Griggs M."/>
            <person name="Abernathy B."/>
            <person name="Du J."/>
            <person name="Tian Z."/>
            <person name="Zhu L."/>
            <person name="Gill N."/>
            <person name="Joshi T."/>
            <person name="Libault M."/>
            <person name="Sethuraman A."/>
            <person name="Zhang X.-C."/>
            <person name="Shinozaki K."/>
            <person name="Nguyen H.T."/>
            <person name="Wing R.A."/>
            <person name="Cregan P."/>
            <person name="Specht J."/>
            <person name="Grimwood J."/>
            <person name="Rokhsar D."/>
            <person name="Stacey G."/>
            <person name="Shoemaker R.C."/>
            <person name="Jackson S.A."/>
        </authorList>
    </citation>
    <scope>NUCLEOTIDE SEQUENCE [LARGE SCALE GENOMIC DNA]</scope>
    <source>
        <strain evidence="5">cv. Williams 82</strain>
        <tissue evidence="4">Callus</tissue>
    </source>
</reference>
<accession>I1LKY1</accession>
<dbReference type="Gramene" id="KRH30544">
    <property type="protein sequence ID" value="KRH30544"/>
    <property type="gene ID" value="GLYMA_11G191500"/>
</dbReference>
<evidence type="ECO:0000313" key="4">
    <source>
        <dbReference type="EMBL" id="KRH30544.1"/>
    </source>
</evidence>
<dbReference type="EnsemblPlants" id="KRH30544">
    <property type="protein sequence ID" value="KRH30544"/>
    <property type="gene ID" value="GLYMA_11G191500"/>
</dbReference>
<evidence type="ECO:0000256" key="2">
    <source>
        <dbReference type="ARBA" id="ARBA00023306"/>
    </source>
</evidence>
<dbReference type="PaxDb" id="3847-GLYMA11G19710.1"/>
<dbReference type="InParanoid" id="I1LKY1"/>
<reference evidence="4" key="3">
    <citation type="submission" date="2018-07" db="EMBL/GenBank/DDBJ databases">
        <title>WGS assembly of Glycine max.</title>
        <authorList>
            <person name="Schmutz J."/>
            <person name="Cannon S."/>
            <person name="Schlueter J."/>
            <person name="Ma J."/>
            <person name="Mitros T."/>
            <person name="Nelson W."/>
            <person name="Hyten D."/>
            <person name="Song Q."/>
            <person name="Thelen J."/>
            <person name="Cheng J."/>
            <person name="Xu D."/>
            <person name="Hellsten U."/>
            <person name="May G."/>
            <person name="Yu Y."/>
            <person name="Sakurai T."/>
            <person name="Umezawa T."/>
            <person name="Bhattacharyya M."/>
            <person name="Sandhu D."/>
            <person name="Valliyodan B."/>
            <person name="Lindquist E."/>
            <person name="Peto M."/>
            <person name="Grant D."/>
            <person name="Shu S."/>
            <person name="Goodstein D."/>
            <person name="Barry K."/>
            <person name="Futrell-Griggs M."/>
            <person name="Abernathy B."/>
            <person name="Du J."/>
            <person name="Tian Z."/>
            <person name="Zhu L."/>
            <person name="Gill N."/>
            <person name="Joshi T."/>
            <person name="Libault M."/>
            <person name="Sethuraman A."/>
            <person name="Zhang X."/>
            <person name="Shinozaki K."/>
            <person name="Nguyen H."/>
            <person name="Wing R."/>
            <person name="Cregan P."/>
            <person name="Specht J."/>
            <person name="Grimwood J."/>
            <person name="Rokhsar D."/>
            <person name="Stacey G."/>
            <person name="Shoemaker R."/>
            <person name="Jackson S."/>
        </authorList>
    </citation>
    <scope>NUCLEOTIDE SEQUENCE</scope>
    <source>
        <tissue evidence="4">Callus</tissue>
    </source>
</reference>
<organism evidence="4">
    <name type="scientific">Glycine max</name>
    <name type="common">Soybean</name>
    <name type="synonym">Glycine hispida</name>
    <dbReference type="NCBI Taxonomy" id="3847"/>
    <lineage>
        <taxon>Eukaryota</taxon>
        <taxon>Viridiplantae</taxon>
        <taxon>Streptophyta</taxon>
        <taxon>Embryophyta</taxon>
        <taxon>Tracheophyta</taxon>
        <taxon>Spermatophyta</taxon>
        <taxon>Magnoliopsida</taxon>
        <taxon>eudicotyledons</taxon>
        <taxon>Gunneridae</taxon>
        <taxon>Pentapetalae</taxon>
        <taxon>rosids</taxon>
        <taxon>fabids</taxon>
        <taxon>Fabales</taxon>
        <taxon>Fabaceae</taxon>
        <taxon>Papilionoideae</taxon>
        <taxon>50 kb inversion clade</taxon>
        <taxon>NPAAA clade</taxon>
        <taxon>indigoferoid/millettioid clade</taxon>
        <taxon>Phaseoleae</taxon>
        <taxon>Glycine</taxon>
        <taxon>Glycine subgen. Soja</taxon>
    </lineage>
</organism>
<dbReference type="AlphaFoldDB" id="I1LKY1"/>
<keyword evidence="2" id="KW-0131">Cell cycle</keyword>
<evidence type="ECO:0000313" key="5">
    <source>
        <dbReference type="EnsemblPlants" id="KRH30544"/>
    </source>
</evidence>
<dbReference type="HOGENOM" id="CLU_2008035_0_0_1"/>
<protein>
    <submittedName>
        <fullName evidence="4 5">Uncharacterized protein</fullName>
    </submittedName>
</protein>
<proteinExistence type="predicted"/>
<gene>
    <name evidence="4" type="ORF">GLYMA_11G191500</name>
</gene>
<evidence type="ECO:0000256" key="1">
    <source>
        <dbReference type="ARBA" id="ARBA00023013"/>
    </source>
</evidence>